<keyword evidence="11" id="KW-1185">Reference proteome</keyword>
<feature type="domain" description="SEFIR" evidence="9">
    <location>
        <begin position="3"/>
        <end position="141"/>
    </location>
</feature>
<gene>
    <name evidence="10" type="ORF">POL58_18455</name>
</gene>
<evidence type="ECO:0000313" key="10">
    <source>
        <dbReference type="EMBL" id="MDC0669742.1"/>
    </source>
</evidence>
<name>A0ABT5B9L3_9BACT</name>
<comment type="caution">
    <text evidence="10">The sequence shown here is derived from an EMBL/GenBank/DDBJ whole genome shotgun (WGS) entry which is preliminary data.</text>
</comment>
<evidence type="ECO:0000256" key="4">
    <source>
        <dbReference type="ARBA" id="ARBA00022989"/>
    </source>
</evidence>
<dbReference type="PROSITE" id="PS51534">
    <property type="entry name" value="SEFIR"/>
    <property type="match status" value="1"/>
</dbReference>
<sequence length="314" mass="34569">MGSPRVLISYSHDSEHHRESVLQFAQQLRAWGIDAALDRFNPVPTEGWPRWMMAQVREADFVVLVCTRNYRGRFEGSFESGEGKGVAFEGLLAIQHLYEAHAINTKFIPVSFTGAEEDAIPLVLRPYVRYVLPDQFEALYRHLTGQPEVVAAPLGPRRVLPPRMSGTTGAARAPAGAAPSPTRQALEPAPVRSDGGRDIELTPIDALYRLLLSLFSSSEQFRQWVARGPEGMELAASLPVDAASTATAIFHGLEVLHRRGYLDDAFFARLAAEFTRRRDDVERVAAAWCAVAQGPAGLGMIATRNPPTSRSHDQ</sequence>
<dbReference type="InterPro" id="IPR039465">
    <property type="entry name" value="IL-17_rcpt-like"/>
</dbReference>
<keyword evidence="4" id="KW-1133">Transmembrane helix</keyword>
<organism evidence="10 11">
    <name type="scientific">Nannocystis radixulma</name>
    <dbReference type="NCBI Taxonomy" id="2995305"/>
    <lineage>
        <taxon>Bacteria</taxon>
        <taxon>Pseudomonadati</taxon>
        <taxon>Myxococcota</taxon>
        <taxon>Polyangia</taxon>
        <taxon>Nannocystales</taxon>
        <taxon>Nannocystaceae</taxon>
        <taxon>Nannocystis</taxon>
    </lineage>
</organism>
<feature type="region of interest" description="Disordered" evidence="8">
    <location>
        <begin position="162"/>
        <end position="194"/>
    </location>
</feature>
<dbReference type="InterPro" id="IPR013568">
    <property type="entry name" value="SEFIR_dom"/>
</dbReference>
<keyword evidence="5" id="KW-0472">Membrane</keyword>
<evidence type="ECO:0000256" key="1">
    <source>
        <dbReference type="ARBA" id="ARBA00004479"/>
    </source>
</evidence>
<dbReference type="PANTHER" id="PTHR15583:SF7">
    <property type="entry name" value="INTERLEUKIN CYTOKINE RECEPTOR-RELATED PROTEIN 2"/>
    <property type="match status" value="1"/>
</dbReference>
<dbReference type="EMBL" id="JAQNDN010000010">
    <property type="protein sequence ID" value="MDC0669742.1"/>
    <property type="molecule type" value="Genomic_DNA"/>
</dbReference>
<dbReference type="RefSeq" id="WP_271999538.1">
    <property type="nucleotide sequence ID" value="NZ_JAQNDN010000010.1"/>
</dbReference>
<dbReference type="SUPFAM" id="SSF52200">
    <property type="entry name" value="Toll/Interleukin receptor TIR domain"/>
    <property type="match status" value="1"/>
</dbReference>
<dbReference type="Proteomes" id="UP001217838">
    <property type="component" value="Unassembled WGS sequence"/>
</dbReference>
<dbReference type="InterPro" id="IPR035897">
    <property type="entry name" value="Toll_tir_struct_dom_sf"/>
</dbReference>
<dbReference type="PANTHER" id="PTHR15583">
    <property type="entry name" value="INTERLEUKIN-17 RECEPTOR"/>
    <property type="match status" value="1"/>
</dbReference>
<evidence type="ECO:0000256" key="2">
    <source>
        <dbReference type="ARBA" id="ARBA00022692"/>
    </source>
</evidence>
<keyword evidence="7" id="KW-0325">Glycoprotein</keyword>
<keyword evidence="6" id="KW-0675">Receptor</keyword>
<evidence type="ECO:0000256" key="3">
    <source>
        <dbReference type="ARBA" id="ARBA00022729"/>
    </source>
</evidence>
<evidence type="ECO:0000313" key="11">
    <source>
        <dbReference type="Proteomes" id="UP001217838"/>
    </source>
</evidence>
<evidence type="ECO:0000256" key="6">
    <source>
        <dbReference type="ARBA" id="ARBA00023170"/>
    </source>
</evidence>
<proteinExistence type="predicted"/>
<evidence type="ECO:0000256" key="5">
    <source>
        <dbReference type="ARBA" id="ARBA00023136"/>
    </source>
</evidence>
<feature type="compositionally biased region" description="Low complexity" evidence="8">
    <location>
        <begin position="165"/>
        <end position="183"/>
    </location>
</feature>
<protein>
    <submittedName>
        <fullName evidence="10">TIR domain-containing protein</fullName>
    </submittedName>
</protein>
<reference evidence="10 11" key="1">
    <citation type="submission" date="2022-11" db="EMBL/GenBank/DDBJ databases">
        <title>Minimal conservation of predation-associated metabolite biosynthetic gene clusters underscores biosynthetic potential of Myxococcota including descriptions for ten novel species: Archangium lansinium sp. nov., Myxococcus landrumus sp. nov., Nannocystis bai.</title>
        <authorList>
            <person name="Ahearne A."/>
            <person name="Stevens C."/>
            <person name="Dowd S."/>
        </authorList>
    </citation>
    <scope>NUCLEOTIDE SEQUENCE [LARGE SCALE GENOMIC DNA]</scope>
    <source>
        <strain evidence="10 11">NCELM</strain>
    </source>
</reference>
<evidence type="ECO:0000256" key="7">
    <source>
        <dbReference type="ARBA" id="ARBA00023180"/>
    </source>
</evidence>
<dbReference type="Gene3D" id="3.40.50.11530">
    <property type="match status" value="1"/>
</dbReference>
<evidence type="ECO:0000256" key="8">
    <source>
        <dbReference type="SAM" id="MobiDB-lite"/>
    </source>
</evidence>
<comment type="subcellular location">
    <subcellularLocation>
        <location evidence="1">Membrane</location>
        <topology evidence="1">Single-pass type I membrane protein</topology>
    </subcellularLocation>
</comment>
<dbReference type="Pfam" id="PF08357">
    <property type="entry name" value="SEFIR"/>
    <property type="match status" value="1"/>
</dbReference>
<evidence type="ECO:0000259" key="9">
    <source>
        <dbReference type="PROSITE" id="PS51534"/>
    </source>
</evidence>
<keyword evidence="2" id="KW-0812">Transmembrane</keyword>
<accession>A0ABT5B9L3</accession>
<keyword evidence="3" id="KW-0732">Signal</keyword>